<evidence type="ECO:0000256" key="1">
    <source>
        <dbReference type="ARBA" id="ARBA00006538"/>
    </source>
</evidence>
<name>A0ABN3U1T7_9ACTN</name>
<dbReference type="Proteomes" id="UP001501842">
    <property type="component" value="Unassembled WGS sequence"/>
</dbReference>
<gene>
    <name evidence="5" type="primary">tesB</name>
    <name evidence="5" type="ORF">GCM10010439_16670</name>
</gene>
<dbReference type="SUPFAM" id="SSF54637">
    <property type="entry name" value="Thioesterase/thiol ester dehydrase-isomerase"/>
    <property type="match status" value="2"/>
</dbReference>
<dbReference type="Gene3D" id="2.40.160.210">
    <property type="entry name" value="Acyl-CoA thioesterase, double hotdog domain"/>
    <property type="match status" value="1"/>
</dbReference>
<dbReference type="InterPro" id="IPR003703">
    <property type="entry name" value="Acyl_CoA_thio"/>
</dbReference>
<accession>A0ABN3U1T7</accession>
<evidence type="ECO:0000313" key="6">
    <source>
        <dbReference type="Proteomes" id="UP001501842"/>
    </source>
</evidence>
<comment type="caution">
    <text evidence="5">The sequence shown here is derived from an EMBL/GenBank/DDBJ whole genome shotgun (WGS) entry which is preliminary data.</text>
</comment>
<evidence type="ECO:0000256" key="2">
    <source>
        <dbReference type="ARBA" id="ARBA00022801"/>
    </source>
</evidence>
<evidence type="ECO:0000259" key="3">
    <source>
        <dbReference type="Pfam" id="PF13622"/>
    </source>
</evidence>
<dbReference type="Pfam" id="PF20789">
    <property type="entry name" value="4HBT_3C"/>
    <property type="match status" value="1"/>
</dbReference>
<proteinExistence type="inferred from homology"/>
<keyword evidence="2" id="KW-0378">Hydrolase</keyword>
<reference evidence="5 6" key="1">
    <citation type="journal article" date="2019" name="Int. J. Syst. Evol. Microbiol.">
        <title>The Global Catalogue of Microorganisms (GCM) 10K type strain sequencing project: providing services to taxonomists for standard genome sequencing and annotation.</title>
        <authorList>
            <consortium name="The Broad Institute Genomics Platform"/>
            <consortium name="The Broad Institute Genome Sequencing Center for Infectious Disease"/>
            <person name="Wu L."/>
            <person name="Ma J."/>
        </authorList>
    </citation>
    <scope>NUCLEOTIDE SEQUENCE [LARGE SCALE GENOMIC DNA]</scope>
    <source>
        <strain evidence="5 6">JCM 8201</strain>
    </source>
</reference>
<sequence length="268" mass="29722">MGGTMNGALAEIFALERRDEDRFTVQPLESEMQRTFGGQVAAQSLRAAQLTAPSERPVHSLHAYFIRGGQPAKPLHLDVRRTRDGRTFSTRHVTAIQDGKAIFELVASFQDPEDGEEWQPSGPLGVPGPEELPAYRLPSWFGDIPNFDVRPVNPPGDEEFPLRHPFWFRSLEPVEDASLHPCVLTYVSDIAVVDSSRAPGSTARYATAVSLDHVVWFHRPARADEWLLYSMDSHINHGARGLARGTMHTLDGALVASIAQETLLRPRA</sequence>
<protein>
    <submittedName>
        <fullName evidence="5">Acyl-CoA thioesterase II</fullName>
    </submittedName>
</protein>
<dbReference type="CDD" id="cd03444">
    <property type="entry name" value="Thioesterase_II_repeat1"/>
    <property type="match status" value="1"/>
</dbReference>
<dbReference type="InterPro" id="IPR049449">
    <property type="entry name" value="TesB_ACOT8-like_N"/>
</dbReference>
<dbReference type="PANTHER" id="PTHR11066:SF34">
    <property type="entry name" value="ACYL-COENZYME A THIOESTERASE 8"/>
    <property type="match status" value="1"/>
</dbReference>
<dbReference type="CDD" id="cd03445">
    <property type="entry name" value="Thioesterase_II_repeat2"/>
    <property type="match status" value="1"/>
</dbReference>
<organism evidence="5 6">
    <name type="scientific">Actinocorallia aurantiaca</name>
    <dbReference type="NCBI Taxonomy" id="46204"/>
    <lineage>
        <taxon>Bacteria</taxon>
        <taxon>Bacillati</taxon>
        <taxon>Actinomycetota</taxon>
        <taxon>Actinomycetes</taxon>
        <taxon>Streptosporangiales</taxon>
        <taxon>Thermomonosporaceae</taxon>
        <taxon>Actinocorallia</taxon>
    </lineage>
</organism>
<dbReference type="InterPro" id="IPR042171">
    <property type="entry name" value="Acyl-CoA_hotdog"/>
</dbReference>
<evidence type="ECO:0000313" key="5">
    <source>
        <dbReference type="EMBL" id="GAA2722879.1"/>
    </source>
</evidence>
<dbReference type="InterPro" id="IPR049450">
    <property type="entry name" value="ACOT8-like_C"/>
</dbReference>
<dbReference type="EMBL" id="BAAATZ010000006">
    <property type="protein sequence ID" value="GAA2722879.1"/>
    <property type="molecule type" value="Genomic_DNA"/>
</dbReference>
<comment type="similarity">
    <text evidence="1">Belongs to the C/M/P thioester hydrolase family.</text>
</comment>
<dbReference type="InterPro" id="IPR029069">
    <property type="entry name" value="HotDog_dom_sf"/>
</dbReference>
<dbReference type="RefSeq" id="WP_344449646.1">
    <property type="nucleotide sequence ID" value="NZ_BAAATZ010000006.1"/>
</dbReference>
<feature type="domain" description="Acyl-CoA thioesterase-like N-terminal HotDog" evidence="3">
    <location>
        <begin position="34"/>
        <end position="110"/>
    </location>
</feature>
<evidence type="ECO:0000259" key="4">
    <source>
        <dbReference type="Pfam" id="PF20789"/>
    </source>
</evidence>
<dbReference type="PANTHER" id="PTHR11066">
    <property type="entry name" value="ACYL-COA THIOESTERASE"/>
    <property type="match status" value="1"/>
</dbReference>
<dbReference type="Pfam" id="PF13622">
    <property type="entry name" value="4HBT_3"/>
    <property type="match status" value="1"/>
</dbReference>
<keyword evidence="6" id="KW-1185">Reference proteome</keyword>
<feature type="domain" description="Acyl-CoA thioesterase-like C-terminal" evidence="4">
    <location>
        <begin position="129"/>
        <end position="263"/>
    </location>
</feature>